<feature type="region of interest" description="Disordered" evidence="1">
    <location>
        <begin position="1"/>
        <end position="34"/>
    </location>
</feature>
<evidence type="ECO:0000259" key="2">
    <source>
        <dbReference type="Pfam" id="PF06985"/>
    </source>
</evidence>
<evidence type="ECO:0000313" key="4">
    <source>
        <dbReference type="Proteomes" id="UP000693942"/>
    </source>
</evidence>
<dbReference type="Proteomes" id="UP000693942">
    <property type="component" value="Unassembled WGS sequence"/>
</dbReference>
<dbReference type="Pfam" id="PF13489">
    <property type="entry name" value="Methyltransf_23"/>
    <property type="match status" value="1"/>
</dbReference>
<organism evidence="3 4">
    <name type="scientific">Fusarium oxysporum f. sp. raphani</name>
    <dbReference type="NCBI Taxonomy" id="96318"/>
    <lineage>
        <taxon>Eukaryota</taxon>
        <taxon>Fungi</taxon>
        <taxon>Dikarya</taxon>
        <taxon>Ascomycota</taxon>
        <taxon>Pezizomycotina</taxon>
        <taxon>Sordariomycetes</taxon>
        <taxon>Hypocreomycetidae</taxon>
        <taxon>Hypocreales</taxon>
        <taxon>Nectriaceae</taxon>
        <taxon>Fusarium</taxon>
        <taxon>Fusarium oxysporum species complex</taxon>
    </lineage>
</organism>
<dbReference type="AlphaFoldDB" id="A0A8J5Q7B6"/>
<dbReference type="PANTHER" id="PTHR39596">
    <property type="match status" value="1"/>
</dbReference>
<dbReference type="Pfam" id="PF06985">
    <property type="entry name" value="HET"/>
    <property type="match status" value="1"/>
</dbReference>
<dbReference type="EMBL" id="JAELUR010000002">
    <property type="protein sequence ID" value="KAG7436481.1"/>
    <property type="molecule type" value="Genomic_DNA"/>
</dbReference>
<accession>A0A8J5Q7B6</accession>
<feature type="domain" description="Heterokaryon incompatibility" evidence="2">
    <location>
        <begin position="550"/>
        <end position="708"/>
    </location>
</feature>
<dbReference type="PANTHER" id="PTHR39596:SF2">
    <property type="entry name" value="HET DOMAIN PROTEIN (AFU_ORTHOLOGUE AFUA_1G17550)-RELATED"/>
    <property type="match status" value="1"/>
</dbReference>
<evidence type="ECO:0000313" key="3">
    <source>
        <dbReference type="EMBL" id="KAG7436481.1"/>
    </source>
</evidence>
<evidence type="ECO:0000256" key="1">
    <source>
        <dbReference type="SAM" id="MobiDB-lite"/>
    </source>
</evidence>
<protein>
    <submittedName>
        <fullName evidence="3">Secondary metabolism regulator LAE1</fullName>
    </submittedName>
</protein>
<sequence length="1209" mass="138107">MAANDDGPIVAPDEDVQDDRDSSIGDDATSSTASLSSSILDFRHENGRTYHAYKDGKYHLPNDERENDRLDLQHNLFLLTFDNKLGLSPPNLPDSKVKRVLDLGTGTGIWAIDFGDDHPEAEVTGVDLSPIQPSFVPPNVRFLIDDIHEQWDFSEPFDYIHSRMMNFSIPNWPEYLNKIYQNLAPGGYVEIQEIDVMMKSDDGTLGDDSAIMKWSNLLNEASVKLQQAYKKIDEFKDMMAEAGFTEIVDMRFKWPTNHWPKDKKHKELGHHLREPMVGQLKRYMGIGQSAPFMEESLQDEGVSHHVISNRVASEALGRNIRHEEFAGADLDGPHPSIDLRIPEWYWRELKARWDDLDDSLTAAQFEAKRTRLKKIYESAQIVVIYIDLLANSLDDNKLTEILLSIHMLLYLVAYVLDSNTLKVTQTTTSSASTRLLKRRMVKNGWCEKRLNFLDASPMFYPAFYFLSSLKPPRVNAEDHSSCSSDRCLVTSKLSKPLHRTDGCLCEDVVVPVDRVYTIVASGGIPLVRITRSPLGKIELEVVPYTPSFRFIAISHVWGDQQFGSTQNCLPKCQVGYLEEVLSSLPTSMDDWGLREWVTYWRSSRPGEIAPPSRAYEYFWLDSFCIPQAVEHADLRSKAIESMNLIYAAASHTFVFDKGLQALDAGRRPASLTHGGRPTYYSPQDENLLDVVAYIYASNWLGRAWTLQEGILSGRIVFPLHGSLAYLKLLRPHYDGGSGDFWEYLMTRIPKDFRRSARELLPRRSKPKASVGKRLQDESEPFCEPVRHQLFTHLKNSLHVEEYKDYARKPADRAARFVKAHSLLQSRTTTQAEDIPLILMNMSCMNANAISQSKTIDARMKQLFYGLESLPTELLFSDCARLGSCTVDAWIPREIAPESFKGEHTLKLGSAGFTFETRKGAQALKFYLLSSAHRSDRFRLLLPAQKDAKSLKYNVEAVQRSNDKQSAAPRNVFCILVNNEPPERGARFIVNRSVGNKYFLHFDCPLRLTEIDDSESPSDAQQDPKHECGAVSLNGDFIIERSYEPQDLSISRPQNPEQYSDRLIVIGGAICGTINLGERYLIRAIWGDENSMSTLSYIFYGLYGLKKHQWVERALNAFVHRAWMATYQPDWDPNGPWKWFWKLSNWEPPIPFRTLMEWCCSFVFFVSFETESWSGVGIVTLYWLPLFPKQELMNMYVTAIFMKVVLSFFF</sequence>
<gene>
    <name evidence="3" type="ORF">Forpi1262_v002138</name>
</gene>
<proteinExistence type="predicted"/>
<dbReference type="InterPro" id="IPR010730">
    <property type="entry name" value="HET"/>
</dbReference>
<name>A0A8J5Q7B6_FUSOX</name>
<comment type="caution">
    <text evidence="3">The sequence shown here is derived from an EMBL/GenBank/DDBJ whole genome shotgun (WGS) entry which is preliminary data.</text>
</comment>
<dbReference type="CDD" id="cd02440">
    <property type="entry name" value="AdoMet_MTases"/>
    <property type="match status" value="1"/>
</dbReference>
<reference evidence="3" key="1">
    <citation type="submission" date="2021-04" db="EMBL/GenBank/DDBJ databases">
        <title>First draft genome resource for Brassicaceae pathogens Fusarium oxysporum f. sp. raphani and Fusarium oxysporum f. sp. rapae.</title>
        <authorList>
            <person name="Asai S."/>
        </authorList>
    </citation>
    <scope>NUCLEOTIDE SEQUENCE</scope>
    <source>
        <strain evidence="3">Tf1262</strain>
    </source>
</reference>